<reference evidence="4" key="1">
    <citation type="journal article" date="2017" name="Genome Biol.">
        <title>Comparative genomics reveals high biological diversity and specific adaptations in the industrially and medically important fungal genus Aspergillus.</title>
        <authorList>
            <person name="de Vries R.P."/>
            <person name="Riley R."/>
            <person name="Wiebenga A."/>
            <person name="Aguilar-Osorio G."/>
            <person name="Amillis S."/>
            <person name="Uchima C.A."/>
            <person name="Anderluh G."/>
            <person name="Asadollahi M."/>
            <person name="Askin M."/>
            <person name="Barry K."/>
            <person name="Battaglia E."/>
            <person name="Bayram O."/>
            <person name="Benocci T."/>
            <person name="Braus-Stromeyer S.A."/>
            <person name="Caldana C."/>
            <person name="Canovas D."/>
            <person name="Cerqueira G.C."/>
            <person name="Chen F."/>
            <person name="Chen W."/>
            <person name="Choi C."/>
            <person name="Clum A."/>
            <person name="Dos Santos R.A."/>
            <person name="Damasio A.R."/>
            <person name="Diallinas G."/>
            <person name="Emri T."/>
            <person name="Fekete E."/>
            <person name="Flipphi M."/>
            <person name="Freyberg S."/>
            <person name="Gallo A."/>
            <person name="Gournas C."/>
            <person name="Habgood R."/>
            <person name="Hainaut M."/>
            <person name="Harispe M.L."/>
            <person name="Henrissat B."/>
            <person name="Hilden K.S."/>
            <person name="Hope R."/>
            <person name="Hossain A."/>
            <person name="Karabika E."/>
            <person name="Karaffa L."/>
            <person name="Karanyi Z."/>
            <person name="Krasevec N."/>
            <person name="Kuo A."/>
            <person name="Kusch H."/>
            <person name="LaButti K."/>
            <person name="Lagendijk E.L."/>
            <person name="Lapidus A."/>
            <person name="Levasseur A."/>
            <person name="Lindquist E."/>
            <person name="Lipzen A."/>
            <person name="Logrieco A.F."/>
            <person name="MacCabe A."/>
            <person name="Maekelae M.R."/>
            <person name="Malavazi I."/>
            <person name="Melin P."/>
            <person name="Meyer V."/>
            <person name="Mielnichuk N."/>
            <person name="Miskei M."/>
            <person name="Molnar A.P."/>
            <person name="Mule G."/>
            <person name="Ngan C.Y."/>
            <person name="Orejas M."/>
            <person name="Orosz E."/>
            <person name="Ouedraogo J.P."/>
            <person name="Overkamp K.M."/>
            <person name="Park H.-S."/>
            <person name="Perrone G."/>
            <person name="Piumi F."/>
            <person name="Punt P.J."/>
            <person name="Ram A.F."/>
            <person name="Ramon A."/>
            <person name="Rauscher S."/>
            <person name="Record E."/>
            <person name="Riano-Pachon D.M."/>
            <person name="Robert V."/>
            <person name="Roehrig J."/>
            <person name="Ruller R."/>
            <person name="Salamov A."/>
            <person name="Salih N.S."/>
            <person name="Samson R.A."/>
            <person name="Sandor E."/>
            <person name="Sanguinetti M."/>
            <person name="Schuetze T."/>
            <person name="Sepcic K."/>
            <person name="Shelest E."/>
            <person name="Sherlock G."/>
            <person name="Sophianopoulou V."/>
            <person name="Squina F.M."/>
            <person name="Sun H."/>
            <person name="Susca A."/>
            <person name="Todd R.B."/>
            <person name="Tsang A."/>
            <person name="Unkles S.E."/>
            <person name="van de Wiele N."/>
            <person name="van Rossen-Uffink D."/>
            <person name="Oliveira J.V."/>
            <person name="Vesth T.C."/>
            <person name="Visser J."/>
            <person name="Yu J.-H."/>
            <person name="Zhou M."/>
            <person name="Andersen M.R."/>
            <person name="Archer D.B."/>
            <person name="Baker S.E."/>
            <person name="Benoit I."/>
            <person name="Brakhage A.A."/>
            <person name="Braus G.H."/>
            <person name="Fischer R."/>
            <person name="Frisvad J.C."/>
            <person name="Goldman G.H."/>
            <person name="Houbraken J."/>
            <person name="Oakley B."/>
            <person name="Pocsi I."/>
            <person name="Scazzocchio C."/>
            <person name="Seiboth B."/>
            <person name="vanKuyk P.A."/>
            <person name="Wortman J."/>
            <person name="Dyer P.S."/>
            <person name="Grigoriev I.V."/>
        </authorList>
    </citation>
    <scope>NUCLEOTIDE SEQUENCE [LARGE SCALE GENOMIC DNA]</scope>
    <source>
        <strain evidence="4">CBS 593.65</strain>
    </source>
</reference>
<dbReference type="OrthoDB" id="6020543at2759"/>
<organism evidence="3 4">
    <name type="scientific">Aspergillus sydowii CBS 593.65</name>
    <dbReference type="NCBI Taxonomy" id="1036612"/>
    <lineage>
        <taxon>Eukaryota</taxon>
        <taxon>Fungi</taxon>
        <taxon>Dikarya</taxon>
        <taxon>Ascomycota</taxon>
        <taxon>Pezizomycotina</taxon>
        <taxon>Eurotiomycetes</taxon>
        <taxon>Eurotiomycetidae</taxon>
        <taxon>Eurotiales</taxon>
        <taxon>Aspergillaceae</taxon>
        <taxon>Aspergillus</taxon>
        <taxon>Aspergillus subgen. Nidulantes</taxon>
    </lineage>
</organism>
<dbReference type="Proteomes" id="UP000184356">
    <property type="component" value="Unassembled WGS sequence"/>
</dbReference>
<dbReference type="GO" id="GO:0008061">
    <property type="term" value="F:chitin binding"/>
    <property type="evidence" value="ECO:0007669"/>
    <property type="project" value="InterPro"/>
</dbReference>
<evidence type="ECO:0000313" key="4">
    <source>
        <dbReference type="Proteomes" id="UP000184356"/>
    </source>
</evidence>
<sequence>MHLPTVSIVFASILAAVSARPPPSGHPHKLPPCKPGHYWPDHRDCHSFFECDAGHQPVRKTCGPGTAYVWETGVCHHEEDVPSCRYGGHGFGGFPGKEGFEGFPGKEDH</sequence>
<dbReference type="SMART" id="SM00494">
    <property type="entry name" value="ChtBD2"/>
    <property type="match status" value="1"/>
</dbReference>
<dbReference type="RefSeq" id="XP_040697998.1">
    <property type="nucleotide sequence ID" value="XM_040850642.1"/>
</dbReference>
<feature type="signal peptide" evidence="1">
    <location>
        <begin position="1"/>
        <end position="19"/>
    </location>
</feature>
<evidence type="ECO:0000313" key="3">
    <source>
        <dbReference type="EMBL" id="OJJ54192.1"/>
    </source>
</evidence>
<dbReference type="GO" id="GO:0005576">
    <property type="term" value="C:extracellular region"/>
    <property type="evidence" value="ECO:0007669"/>
    <property type="project" value="InterPro"/>
</dbReference>
<name>A0A1L9T428_9EURO</name>
<dbReference type="SUPFAM" id="SSF57625">
    <property type="entry name" value="Invertebrate chitin-binding proteins"/>
    <property type="match status" value="1"/>
</dbReference>
<gene>
    <name evidence="3" type="ORF">ASPSYDRAFT_72327</name>
</gene>
<dbReference type="PROSITE" id="PS50940">
    <property type="entry name" value="CHIT_BIND_II"/>
    <property type="match status" value="1"/>
</dbReference>
<evidence type="ECO:0000259" key="2">
    <source>
        <dbReference type="PROSITE" id="PS50940"/>
    </source>
</evidence>
<feature type="domain" description="Chitin-binding type-2" evidence="2">
    <location>
        <begin position="30"/>
        <end position="86"/>
    </location>
</feature>
<dbReference type="GeneID" id="63766715"/>
<protein>
    <recommendedName>
        <fullName evidence="2">Chitin-binding type-2 domain-containing protein</fullName>
    </recommendedName>
</protein>
<proteinExistence type="predicted"/>
<dbReference type="VEuPathDB" id="FungiDB:ASPSYDRAFT_72327"/>
<dbReference type="InterPro" id="IPR036508">
    <property type="entry name" value="Chitin-bd_dom_sf"/>
</dbReference>
<keyword evidence="1" id="KW-0732">Signal</keyword>
<dbReference type="AlphaFoldDB" id="A0A1L9T428"/>
<keyword evidence="4" id="KW-1185">Reference proteome</keyword>
<dbReference type="Gene3D" id="2.170.140.10">
    <property type="entry name" value="Chitin binding domain"/>
    <property type="match status" value="1"/>
</dbReference>
<feature type="chain" id="PRO_5013019012" description="Chitin-binding type-2 domain-containing protein" evidence="1">
    <location>
        <begin position="20"/>
        <end position="109"/>
    </location>
</feature>
<dbReference type="EMBL" id="KV878595">
    <property type="protein sequence ID" value="OJJ54192.1"/>
    <property type="molecule type" value="Genomic_DNA"/>
</dbReference>
<dbReference type="InterPro" id="IPR002557">
    <property type="entry name" value="Chitin-bd_dom"/>
</dbReference>
<evidence type="ECO:0000256" key="1">
    <source>
        <dbReference type="SAM" id="SignalP"/>
    </source>
</evidence>
<dbReference type="Pfam" id="PF01607">
    <property type="entry name" value="CBM_14"/>
    <property type="match status" value="1"/>
</dbReference>
<accession>A0A1L9T428</accession>